<dbReference type="InterPro" id="IPR050272">
    <property type="entry name" value="Isochorismatase-like_hydrls"/>
</dbReference>
<dbReference type="Pfam" id="PF00857">
    <property type="entry name" value="Isochorismatase"/>
    <property type="match status" value="1"/>
</dbReference>
<evidence type="ECO:0000313" key="3">
    <source>
        <dbReference type="EMBL" id="VFJ13575.1"/>
    </source>
</evidence>
<sequence>MTTRKYKLFESTRIGGKRKSKNYLNNNSSLAKLKNKQKTSRQSMKIIKRNNVTKTQNEMLTQLEKDYEEFSRTHTFKFPTWLYGPPKGKLFKVEVEDCPRFGDTAYVEFDSARTAFISIDMQIDFCGPKGYVDVMKYDLSLTSAPIKPIRSVLDVIRNKTDIRVIHTREGHLPDLSDAPYNKVLRSKIIGDGVGIGDTPVGGLGRLLIRGEKNWDIVRELYPIQGEYVIDKAGKGAFGQSNLPLILRNMGITHLVIAGITADVCVHTIMREANDFGYWCTLLKDGTGATDYGNYKAAIKQIKMQGGVFGWVTDSKKFVKSVQSAFKEKN</sequence>
<evidence type="ECO:0000313" key="4">
    <source>
        <dbReference type="Proteomes" id="UP000294299"/>
    </source>
</evidence>
<keyword evidence="4" id="KW-1185">Reference proteome</keyword>
<dbReference type="PANTHER" id="PTHR43540:SF9">
    <property type="entry name" value="FAMILY HYDROLASE, PUTATIVE (AFU_ORTHOLOGUE AFUA_2G08700)-RELATED"/>
    <property type="match status" value="1"/>
</dbReference>
<dbReference type="GeneID" id="39420643"/>
<protein>
    <submittedName>
        <fullName evidence="3">Cysteine hydrolase</fullName>
    </submittedName>
</protein>
<accession>A0A484IC11</accession>
<dbReference type="Proteomes" id="UP000294299">
    <property type="component" value="Chromosome NFRAN"/>
</dbReference>
<dbReference type="AlphaFoldDB" id="A0A484IC11"/>
<dbReference type="Gene3D" id="3.40.50.850">
    <property type="entry name" value="Isochorismatase-like"/>
    <property type="match status" value="1"/>
</dbReference>
<dbReference type="InterPro" id="IPR000868">
    <property type="entry name" value="Isochorismatase-like_dom"/>
</dbReference>
<name>A0A484IC11_9ARCH</name>
<evidence type="ECO:0000256" key="1">
    <source>
        <dbReference type="ARBA" id="ARBA00022801"/>
    </source>
</evidence>
<dbReference type="InterPro" id="IPR036380">
    <property type="entry name" value="Isochorismatase-like_sf"/>
</dbReference>
<dbReference type="GO" id="GO:0016787">
    <property type="term" value="F:hydrolase activity"/>
    <property type="evidence" value="ECO:0007669"/>
    <property type="project" value="UniProtKB-KW"/>
</dbReference>
<organism evidence="3 4">
    <name type="scientific">Candidatus Nitrosocosmicus franklandianus</name>
    <dbReference type="NCBI Taxonomy" id="1798806"/>
    <lineage>
        <taxon>Archaea</taxon>
        <taxon>Nitrososphaerota</taxon>
        <taxon>Nitrososphaeria</taxon>
        <taxon>Nitrososphaerales</taxon>
        <taxon>Nitrososphaeraceae</taxon>
        <taxon>Candidatus Nitrosocosmicus</taxon>
    </lineage>
</organism>
<feature type="domain" description="Isochorismatase-like" evidence="2">
    <location>
        <begin position="114"/>
        <end position="314"/>
    </location>
</feature>
<dbReference type="OrthoDB" id="9194at2157"/>
<dbReference type="CDD" id="cd00431">
    <property type="entry name" value="cysteine_hydrolases"/>
    <property type="match status" value="1"/>
</dbReference>
<gene>
    <name evidence="3" type="ORF">NFRAN_1253</name>
</gene>
<dbReference type="SUPFAM" id="SSF52499">
    <property type="entry name" value="Isochorismatase-like hydrolases"/>
    <property type="match status" value="1"/>
</dbReference>
<dbReference type="RefSeq" id="WP_197731131.1">
    <property type="nucleotide sequence ID" value="NZ_LR216287.1"/>
</dbReference>
<dbReference type="PANTHER" id="PTHR43540">
    <property type="entry name" value="PEROXYUREIDOACRYLATE/UREIDOACRYLATE AMIDOHYDROLASE-RELATED"/>
    <property type="match status" value="1"/>
</dbReference>
<evidence type="ECO:0000259" key="2">
    <source>
        <dbReference type="Pfam" id="PF00857"/>
    </source>
</evidence>
<reference evidence="3 4" key="1">
    <citation type="submission" date="2019-02" db="EMBL/GenBank/DDBJ databases">
        <authorList>
            <person name="Lehtovirta-Morley E L."/>
        </authorList>
    </citation>
    <scope>NUCLEOTIDE SEQUENCE [LARGE SCALE GENOMIC DNA]</scope>
    <source>
        <strain evidence="3">NFRAN1</strain>
    </source>
</reference>
<keyword evidence="1 3" id="KW-0378">Hydrolase</keyword>
<dbReference type="EMBL" id="LR216287">
    <property type="protein sequence ID" value="VFJ13575.1"/>
    <property type="molecule type" value="Genomic_DNA"/>
</dbReference>
<dbReference type="KEGG" id="nfn:NFRAN_1253"/>
<proteinExistence type="predicted"/>